<dbReference type="RefSeq" id="WP_184585874.1">
    <property type="nucleotide sequence ID" value="NZ_JACHLI010000001.1"/>
</dbReference>
<feature type="transmembrane region" description="Helical" evidence="1">
    <location>
        <begin position="20"/>
        <end position="42"/>
    </location>
</feature>
<sequence length="144" mass="15521">MTEKTPATNKPSVATSPFEMVVGAFLVTFIILCLGEMLKISLNGKDTAKHREAAEDIQMIRAADTRAPSLPKQWDNGVAIKLQEGRLVAYAVTEPGCEIMGVILAPAYEDTRIDGNQVKDFKDIEAACGDVRPIHVVSIPGNPA</sequence>
<gene>
    <name evidence="2" type="ORF">HNP46_000430</name>
</gene>
<proteinExistence type="predicted"/>
<evidence type="ECO:0000256" key="1">
    <source>
        <dbReference type="SAM" id="Phobius"/>
    </source>
</evidence>
<protein>
    <submittedName>
        <fullName evidence="2">Uncharacterized protein</fullName>
    </submittedName>
</protein>
<dbReference type="EMBL" id="JACHLI010000001">
    <property type="protein sequence ID" value="MBB4861619.1"/>
    <property type="molecule type" value="Genomic_DNA"/>
</dbReference>
<name>A0A7W7NZH9_PSENT</name>
<accession>A0A7W7NZH9</accession>
<keyword evidence="1" id="KW-1133">Transmembrane helix</keyword>
<keyword evidence="1" id="KW-0812">Transmembrane</keyword>
<organism evidence="2 3">
    <name type="scientific">Pseudomonas nitroreducens</name>
    <dbReference type="NCBI Taxonomy" id="46680"/>
    <lineage>
        <taxon>Bacteria</taxon>
        <taxon>Pseudomonadati</taxon>
        <taxon>Pseudomonadota</taxon>
        <taxon>Gammaproteobacteria</taxon>
        <taxon>Pseudomonadales</taxon>
        <taxon>Pseudomonadaceae</taxon>
        <taxon>Pseudomonas</taxon>
    </lineage>
</organism>
<comment type="caution">
    <text evidence="2">The sequence shown here is derived from an EMBL/GenBank/DDBJ whole genome shotgun (WGS) entry which is preliminary data.</text>
</comment>
<dbReference type="Proteomes" id="UP000566995">
    <property type="component" value="Unassembled WGS sequence"/>
</dbReference>
<evidence type="ECO:0000313" key="3">
    <source>
        <dbReference type="Proteomes" id="UP000566995"/>
    </source>
</evidence>
<keyword evidence="1" id="KW-0472">Membrane</keyword>
<reference evidence="2 3" key="1">
    <citation type="submission" date="2020-08" db="EMBL/GenBank/DDBJ databases">
        <title>Functional genomics of gut bacteria from endangered species of beetles.</title>
        <authorList>
            <person name="Carlos-Shanley C."/>
        </authorList>
    </citation>
    <scope>NUCLEOTIDE SEQUENCE [LARGE SCALE GENOMIC DNA]</scope>
    <source>
        <strain evidence="2 3">S00179</strain>
    </source>
</reference>
<evidence type="ECO:0000313" key="2">
    <source>
        <dbReference type="EMBL" id="MBB4861619.1"/>
    </source>
</evidence>
<dbReference type="AlphaFoldDB" id="A0A7W7NZH9"/>